<reference evidence="10" key="1">
    <citation type="submission" date="2022-06" db="EMBL/GenBank/DDBJ databases">
        <title>Complete genome sequences of two strains of the flax pathogen Septoria linicola.</title>
        <authorList>
            <person name="Lapalu N."/>
            <person name="Simon A."/>
            <person name="Demenou B."/>
            <person name="Paumier D."/>
            <person name="Guillot M.-P."/>
            <person name="Gout L."/>
            <person name="Valade R."/>
        </authorList>
    </citation>
    <scope>NUCLEOTIDE SEQUENCE</scope>
    <source>
        <strain evidence="10">SE15195</strain>
    </source>
</reference>
<evidence type="ECO:0000256" key="6">
    <source>
        <dbReference type="ARBA" id="ARBA00023277"/>
    </source>
</evidence>
<organism evidence="10 11">
    <name type="scientific">Septoria linicola</name>
    <dbReference type="NCBI Taxonomy" id="215465"/>
    <lineage>
        <taxon>Eukaryota</taxon>
        <taxon>Fungi</taxon>
        <taxon>Dikarya</taxon>
        <taxon>Ascomycota</taxon>
        <taxon>Pezizomycotina</taxon>
        <taxon>Dothideomycetes</taxon>
        <taxon>Dothideomycetidae</taxon>
        <taxon>Mycosphaerellales</taxon>
        <taxon>Mycosphaerellaceae</taxon>
        <taxon>Septoria</taxon>
    </lineage>
</organism>
<feature type="region of interest" description="Disordered" evidence="7">
    <location>
        <begin position="1"/>
        <end position="22"/>
    </location>
</feature>
<accession>A0A9Q9EL78</accession>
<dbReference type="InterPro" id="IPR010737">
    <property type="entry name" value="4-carb_acid_sugar_kinase_N"/>
</dbReference>
<dbReference type="SUPFAM" id="SSF142764">
    <property type="entry name" value="YgbK-like"/>
    <property type="match status" value="1"/>
</dbReference>
<dbReference type="Gene3D" id="3.40.50.10840">
    <property type="entry name" value="Putative sugar-binding, N-terminal domain"/>
    <property type="match status" value="1"/>
</dbReference>
<dbReference type="AlphaFoldDB" id="A0A9Q9EL78"/>
<dbReference type="Pfam" id="PF07005">
    <property type="entry name" value="SBD_N"/>
    <property type="match status" value="1"/>
</dbReference>
<keyword evidence="3" id="KW-0547">Nucleotide-binding</keyword>
<evidence type="ECO:0000256" key="1">
    <source>
        <dbReference type="ARBA" id="ARBA00005715"/>
    </source>
</evidence>
<dbReference type="GO" id="GO:0005524">
    <property type="term" value="F:ATP binding"/>
    <property type="evidence" value="ECO:0007669"/>
    <property type="project" value="UniProtKB-KW"/>
</dbReference>
<proteinExistence type="inferred from homology"/>
<keyword evidence="5" id="KW-0067">ATP-binding</keyword>
<dbReference type="InterPro" id="IPR031475">
    <property type="entry name" value="NBD_C"/>
</dbReference>
<keyword evidence="11" id="KW-1185">Reference proteome</keyword>
<dbReference type="Proteomes" id="UP001056384">
    <property type="component" value="Chromosome 6"/>
</dbReference>
<dbReference type="EMBL" id="CP099423">
    <property type="protein sequence ID" value="USW54044.1"/>
    <property type="molecule type" value="Genomic_DNA"/>
</dbReference>
<gene>
    <name evidence="10" type="ORF">Slin15195_G073630</name>
</gene>
<sequence>MSTSTKPQRINRDTLLSTLPPPYPGDLRSQIKSLVSNQSLKIPLLIILDDDPTGTQTCHDIQVLMTWDVPTLTAAFTSSLTSTAGGFFILTNSRAMHEPDARALIKQITENLKQAGRDAGKEFEIVLRSDSTLRGHFPMEADVASEVLGEADLWVLAPFFLQGGRYTIDDVHYVDEEGILVPAGETQFAKDATFGYTESNLKDWVVEKTGGRIAREKVVGLGLEDVRRGGPEKVRELLERFEKGNVVIVNAAAESDMDVVVLGLLEASKKRKFLFRSGAALVSSRLGIAPIEPRTAAQLNLDEKVGGLIIAGSYVPKTTAQLEVLREKSGENLTSVVLDVGKLLESDASAEQIIKEAQTTAEQEINRGQDVLIMTSRKLVTGSDGKESLNIGSVVARALVSFLTGLKSKPRYVIAKGGITSSDMATKGLSMKIATVVGQAALGVPLWECLEDSSKWKGLP</sequence>
<evidence type="ECO:0000256" key="3">
    <source>
        <dbReference type="ARBA" id="ARBA00022741"/>
    </source>
</evidence>
<name>A0A9Q9EL78_9PEZI</name>
<dbReference type="GO" id="GO:0016301">
    <property type="term" value="F:kinase activity"/>
    <property type="evidence" value="ECO:0007669"/>
    <property type="project" value="UniProtKB-KW"/>
</dbReference>
<evidence type="ECO:0000313" key="10">
    <source>
        <dbReference type="EMBL" id="USW54044.1"/>
    </source>
</evidence>
<evidence type="ECO:0000313" key="11">
    <source>
        <dbReference type="Proteomes" id="UP001056384"/>
    </source>
</evidence>
<dbReference type="Gene3D" id="3.40.980.20">
    <property type="entry name" value="Four-carbon acid sugar kinase, nucleotide binding domain"/>
    <property type="match status" value="1"/>
</dbReference>
<feature type="domain" description="Four-carbon acid sugar kinase nucleotide binding" evidence="9">
    <location>
        <begin position="308"/>
        <end position="450"/>
    </location>
</feature>
<dbReference type="InterPro" id="IPR042213">
    <property type="entry name" value="NBD_C_sf"/>
</dbReference>
<evidence type="ECO:0000256" key="5">
    <source>
        <dbReference type="ARBA" id="ARBA00022840"/>
    </source>
</evidence>
<keyword evidence="6" id="KW-0119">Carbohydrate metabolism</keyword>
<dbReference type="Pfam" id="PF17042">
    <property type="entry name" value="NBD_C"/>
    <property type="match status" value="1"/>
</dbReference>
<comment type="similarity">
    <text evidence="1">Belongs to the four-carbon acid sugar kinase family.</text>
</comment>
<keyword evidence="4 10" id="KW-0418">Kinase</keyword>
<feature type="domain" description="Four-carbon acid sugar kinase N-terminal" evidence="8">
    <location>
        <begin position="45"/>
        <end position="284"/>
    </location>
</feature>
<dbReference type="InterPro" id="IPR037051">
    <property type="entry name" value="4-carb_acid_sugar_kinase_N_sf"/>
</dbReference>
<keyword evidence="2" id="KW-0808">Transferase</keyword>
<evidence type="ECO:0000259" key="8">
    <source>
        <dbReference type="Pfam" id="PF07005"/>
    </source>
</evidence>
<evidence type="ECO:0000256" key="7">
    <source>
        <dbReference type="SAM" id="MobiDB-lite"/>
    </source>
</evidence>
<evidence type="ECO:0000256" key="2">
    <source>
        <dbReference type="ARBA" id="ARBA00022679"/>
    </source>
</evidence>
<evidence type="ECO:0000256" key="4">
    <source>
        <dbReference type="ARBA" id="ARBA00022777"/>
    </source>
</evidence>
<evidence type="ECO:0000259" key="9">
    <source>
        <dbReference type="Pfam" id="PF17042"/>
    </source>
</evidence>
<protein>
    <submittedName>
        <fullName evidence="10">Four-carbon acid sugar kinase domain-containing protein</fullName>
    </submittedName>
</protein>